<proteinExistence type="predicted"/>
<dbReference type="EMBL" id="JOJR01000072">
    <property type="protein sequence ID" value="RCN46802.1"/>
    <property type="molecule type" value="Genomic_DNA"/>
</dbReference>
<comment type="caution">
    <text evidence="1">The sequence shown here is derived from an EMBL/GenBank/DDBJ whole genome shotgun (WGS) entry which is preliminary data.</text>
</comment>
<name>A0A368GQZ9_ANCCA</name>
<dbReference type="Proteomes" id="UP000252519">
    <property type="component" value="Unassembled WGS sequence"/>
</dbReference>
<feature type="non-terminal residue" evidence="1">
    <location>
        <position position="88"/>
    </location>
</feature>
<sequence length="88" mass="10313">MKSDHSGIKADCPRIYEAQQIYADLEVLFDKYSSHRDFIRTVIWCLRNLLNQTIEDEAAKNLLEHGVKRLADVYANSSLWVRSRIIME</sequence>
<organism evidence="1 2">
    <name type="scientific">Ancylostoma caninum</name>
    <name type="common">Dog hookworm</name>
    <dbReference type="NCBI Taxonomy" id="29170"/>
    <lineage>
        <taxon>Eukaryota</taxon>
        <taxon>Metazoa</taxon>
        <taxon>Ecdysozoa</taxon>
        <taxon>Nematoda</taxon>
        <taxon>Chromadorea</taxon>
        <taxon>Rhabditida</taxon>
        <taxon>Rhabditina</taxon>
        <taxon>Rhabditomorpha</taxon>
        <taxon>Strongyloidea</taxon>
        <taxon>Ancylostomatidae</taxon>
        <taxon>Ancylostomatinae</taxon>
        <taxon>Ancylostoma</taxon>
    </lineage>
</organism>
<keyword evidence="2" id="KW-1185">Reference proteome</keyword>
<evidence type="ECO:0000313" key="2">
    <source>
        <dbReference type="Proteomes" id="UP000252519"/>
    </source>
</evidence>
<dbReference type="AlphaFoldDB" id="A0A368GQZ9"/>
<protein>
    <submittedName>
        <fullName evidence="1">Uncharacterized protein</fullName>
    </submittedName>
</protein>
<reference evidence="1 2" key="1">
    <citation type="submission" date="2014-10" db="EMBL/GenBank/DDBJ databases">
        <title>Draft genome of the hookworm Ancylostoma caninum.</title>
        <authorList>
            <person name="Mitreva M."/>
        </authorList>
    </citation>
    <scope>NUCLEOTIDE SEQUENCE [LARGE SCALE GENOMIC DNA]</scope>
    <source>
        <strain evidence="1 2">Baltimore</strain>
    </source>
</reference>
<gene>
    <name evidence="1" type="ORF">ANCCAN_07116</name>
</gene>
<evidence type="ECO:0000313" key="1">
    <source>
        <dbReference type="EMBL" id="RCN46802.1"/>
    </source>
</evidence>
<accession>A0A368GQZ9</accession>